<dbReference type="OrthoDB" id="289721at2759"/>
<evidence type="ECO:0000313" key="2">
    <source>
        <dbReference type="Proteomes" id="UP000770015"/>
    </source>
</evidence>
<proteinExistence type="predicted"/>
<keyword evidence="2" id="KW-1185">Reference proteome</keyword>
<dbReference type="EMBL" id="JAGSXJ010000026">
    <property type="protein sequence ID" value="KAH6674063.1"/>
    <property type="molecule type" value="Genomic_DNA"/>
</dbReference>
<organism evidence="1 2">
    <name type="scientific">Plectosphaerella plurivora</name>
    <dbReference type="NCBI Taxonomy" id="936078"/>
    <lineage>
        <taxon>Eukaryota</taxon>
        <taxon>Fungi</taxon>
        <taxon>Dikarya</taxon>
        <taxon>Ascomycota</taxon>
        <taxon>Pezizomycotina</taxon>
        <taxon>Sordariomycetes</taxon>
        <taxon>Hypocreomycetidae</taxon>
        <taxon>Glomerellales</taxon>
        <taxon>Plectosphaerellaceae</taxon>
        <taxon>Plectosphaerella</taxon>
    </lineage>
</organism>
<accession>A0A9P8V4S7</accession>
<sequence length="84" mass="9681">MVIDTIVKLVDVAHYLLTSRTRKAKHPGYVCGVGKNHIKWLAAHAIKKTLLRRQTKYGEVVAWLDREMSRLALKRGIKDMKWAP</sequence>
<dbReference type="AlphaFoldDB" id="A0A9P8V4S7"/>
<protein>
    <submittedName>
        <fullName evidence="1">Uncharacterized protein</fullName>
    </submittedName>
</protein>
<dbReference type="Proteomes" id="UP000770015">
    <property type="component" value="Unassembled WGS sequence"/>
</dbReference>
<gene>
    <name evidence="1" type="ORF">F5X68DRAFT_214762</name>
</gene>
<dbReference type="Gene3D" id="1.10.357.90">
    <property type="match status" value="1"/>
</dbReference>
<name>A0A9P8V4S7_9PEZI</name>
<reference evidence="1" key="1">
    <citation type="journal article" date="2021" name="Nat. Commun.">
        <title>Genetic determinants of endophytism in the Arabidopsis root mycobiome.</title>
        <authorList>
            <person name="Mesny F."/>
            <person name="Miyauchi S."/>
            <person name="Thiergart T."/>
            <person name="Pickel B."/>
            <person name="Atanasova L."/>
            <person name="Karlsson M."/>
            <person name="Huettel B."/>
            <person name="Barry K.W."/>
            <person name="Haridas S."/>
            <person name="Chen C."/>
            <person name="Bauer D."/>
            <person name="Andreopoulos W."/>
            <person name="Pangilinan J."/>
            <person name="LaButti K."/>
            <person name="Riley R."/>
            <person name="Lipzen A."/>
            <person name="Clum A."/>
            <person name="Drula E."/>
            <person name="Henrissat B."/>
            <person name="Kohler A."/>
            <person name="Grigoriev I.V."/>
            <person name="Martin F.M."/>
            <person name="Hacquard S."/>
        </authorList>
    </citation>
    <scope>NUCLEOTIDE SEQUENCE</scope>
    <source>
        <strain evidence="1">MPI-SDFR-AT-0117</strain>
    </source>
</reference>
<comment type="caution">
    <text evidence="1">The sequence shown here is derived from an EMBL/GenBank/DDBJ whole genome shotgun (WGS) entry which is preliminary data.</text>
</comment>
<evidence type="ECO:0000313" key="1">
    <source>
        <dbReference type="EMBL" id="KAH6674063.1"/>
    </source>
</evidence>